<proteinExistence type="predicted"/>
<keyword evidence="1" id="KW-1133">Transmembrane helix</keyword>
<feature type="transmembrane region" description="Helical" evidence="1">
    <location>
        <begin position="77"/>
        <end position="99"/>
    </location>
</feature>
<reference evidence="2 3" key="1">
    <citation type="journal article" date="2018" name="J. Allergy Clin. Immunol.">
        <title>High-quality assembly of Dermatophagoides pteronyssinus genome and transcriptome reveals a wide range of novel allergens.</title>
        <authorList>
            <person name="Liu X.Y."/>
            <person name="Yang K.Y."/>
            <person name="Wang M.Q."/>
            <person name="Kwok J.S."/>
            <person name="Zeng X."/>
            <person name="Yang Z."/>
            <person name="Xiao X.J."/>
            <person name="Lau C.P."/>
            <person name="Li Y."/>
            <person name="Huang Z.M."/>
            <person name="Ba J.G."/>
            <person name="Yim A.K."/>
            <person name="Ouyang C.Y."/>
            <person name="Ngai S.M."/>
            <person name="Chan T.F."/>
            <person name="Leung E.L."/>
            <person name="Liu L."/>
            <person name="Liu Z.G."/>
            <person name="Tsui S.K."/>
        </authorList>
    </citation>
    <scope>NUCLEOTIDE SEQUENCE [LARGE SCALE GENOMIC DNA]</scope>
    <source>
        <strain evidence="2">Derp</strain>
    </source>
</reference>
<comment type="caution">
    <text evidence="2">The sequence shown here is derived from an EMBL/GenBank/DDBJ whole genome shotgun (WGS) entry which is preliminary data.</text>
</comment>
<organism evidence="2 3">
    <name type="scientific">Dermatophagoides pteronyssinus</name>
    <name type="common">European house dust mite</name>
    <dbReference type="NCBI Taxonomy" id="6956"/>
    <lineage>
        <taxon>Eukaryota</taxon>
        <taxon>Metazoa</taxon>
        <taxon>Ecdysozoa</taxon>
        <taxon>Arthropoda</taxon>
        <taxon>Chelicerata</taxon>
        <taxon>Arachnida</taxon>
        <taxon>Acari</taxon>
        <taxon>Acariformes</taxon>
        <taxon>Sarcoptiformes</taxon>
        <taxon>Astigmata</taxon>
        <taxon>Psoroptidia</taxon>
        <taxon>Analgoidea</taxon>
        <taxon>Pyroglyphidae</taxon>
        <taxon>Dermatophagoidinae</taxon>
        <taxon>Dermatophagoides</taxon>
    </lineage>
</organism>
<evidence type="ECO:0000256" key="1">
    <source>
        <dbReference type="SAM" id="Phobius"/>
    </source>
</evidence>
<feature type="transmembrane region" description="Helical" evidence="1">
    <location>
        <begin position="175"/>
        <end position="196"/>
    </location>
</feature>
<dbReference type="Proteomes" id="UP000887458">
    <property type="component" value="Unassembled WGS sequence"/>
</dbReference>
<accession>A0ABQ8IV28</accession>
<reference evidence="2 3" key="2">
    <citation type="journal article" date="2022" name="Mol. Biol. Evol.">
        <title>Comparative Genomics Reveals Insights into the Divergent Evolution of Astigmatic Mites and Household Pest Adaptations.</title>
        <authorList>
            <person name="Xiong Q."/>
            <person name="Wan A.T."/>
            <person name="Liu X."/>
            <person name="Fung C.S."/>
            <person name="Xiao X."/>
            <person name="Malainual N."/>
            <person name="Hou J."/>
            <person name="Wang L."/>
            <person name="Wang M."/>
            <person name="Yang K.Y."/>
            <person name="Cui Y."/>
            <person name="Leung E.L."/>
            <person name="Nong W."/>
            <person name="Shin S.K."/>
            <person name="Au S.W."/>
            <person name="Jeong K.Y."/>
            <person name="Chew F.T."/>
            <person name="Hui J.H."/>
            <person name="Leung T.F."/>
            <person name="Tungtrongchitr A."/>
            <person name="Zhong N."/>
            <person name="Liu Z."/>
            <person name="Tsui S.K."/>
        </authorList>
    </citation>
    <scope>NUCLEOTIDE SEQUENCE [LARGE SCALE GENOMIC DNA]</scope>
    <source>
        <strain evidence="2">Derp</strain>
    </source>
</reference>
<gene>
    <name evidence="2" type="ORF">DERP_009509</name>
</gene>
<name>A0ABQ8IV28_DERPT</name>
<evidence type="ECO:0000313" key="2">
    <source>
        <dbReference type="EMBL" id="KAH9413910.1"/>
    </source>
</evidence>
<feature type="transmembrane region" description="Helical" evidence="1">
    <location>
        <begin position="119"/>
        <end position="143"/>
    </location>
</feature>
<feature type="transmembrane region" description="Helical" evidence="1">
    <location>
        <begin position="150"/>
        <end position="169"/>
    </location>
</feature>
<sequence>MIKHYHCRRDDDEIFTLGGGDEIFRLTFEKYSSYSELDQRQLTTIPVITSTSLSTTTSTSTTSIVDIRQFYCKKWSILALSLISILAKFIIIITLCLFADDFANEIHQQKSEEISMDEARTFFITITIIIGLIWIFFTTIGLFGALFEHYCFTLTFCFLNIFTLLYYLLKALHQPLYWCIVVVDFMIMIITIMFVLELSRIKKHYEIHFN</sequence>
<keyword evidence="3" id="KW-1185">Reference proteome</keyword>
<keyword evidence="1" id="KW-0472">Membrane</keyword>
<protein>
    <submittedName>
        <fullName evidence="2">Uncharacterized protein</fullName>
    </submittedName>
</protein>
<evidence type="ECO:0000313" key="3">
    <source>
        <dbReference type="Proteomes" id="UP000887458"/>
    </source>
</evidence>
<dbReference type="EMBL" id="NJHN03000117">
    <property type="protein sequence ID" value="KAH9413910.1"/>
    <property type="molecule type" value="Genomic_DNA"/>
</dbReference>
<keyword evidence="1" id="KW-0812">Transmembrane</keyword>